<feature type="chain" id="PRO_5013030044" description="DUF7042 domain-containing protein" evidence="1">
    <location>
        <begin position="22"/>
        <end position="255"/>
    </location>
</feature>
<sequence>MANINVFSILILGFAITCCSGLCEFPSTLRDNWYSADKGVLNFTTSSLVEYPVFLSSNVSNLTFSCEEINANRYILKGITTFTVFGNELRPYLCLTLTQVSQDVFYYYVANRLESSNNDRIYVRDDNITVTADDICNRETPYEANTYIMLVREGADINEISRTCPDILLRRYQNVSIVSSDGTDRCDDVQLDVCTNTSVLNITYQSCAAPLVFSAGGEFVCLFDLTENGVTYIALWNTDASITAGQTYRTSCYVR</sequence>
<reference evidence="3 4" key="1">
    <citation type="journal article" date="2017" name="Nat. Ecol. Evol.">
        <title>Scallop genome provides insights into evolution of bilaterian karyotype and development.</title>
        <authorList>
            <person name="Wang S."/>
            <person name="Zhang J."/>
            <person name="Jiao W."/>
            <person name="Li J."/>
            <person name="Xun X."/>
            <person name="Sun Y."/>
            <person name="Guo X."/>
            <person name="Huan P."/>
            <person name="Dong B."/>
            <person name="Zhang L."/>
            <person name="Hu X."/>
            <person name="Sun X."/>
            <person name="Wang J."/>
            <person name="Zhao C."/>
            <person name="Wang Y."/>
            <person name="Wang D."/>
            <person name="Huang X."/>
            <person name="Wang R."/>
            <person name="Lv J."/>
            <person name="Li Y."/>
            <person name="Zhang Z."/>
            <person name="Liu B."/>
            <person name="Lu W."/>
            <person name="Hui Y."/>
            <person name="Liang J."/>
            <person name="Zhou Z."/>
            <person name="Hou R."/>
            <person name="Li X."/>
            <person name="Liu Y."/>
            <person name="Li H."/>
            <person name="Ning X."/>
            <person name="Lin Y."/>
            <person name="Zhao L."/>
            <person name="Xing Q."/>
            <person name="Dou J."/>
            <person name="Li Y."/>
            <person name="Mao J."/>
            <person name="Guo H."/>
            <person name="Dou H."/>
            <person name="Li T."/>
            <person name="Mu C."/>
            <person name="Jiang W."/>
            <person name="Fu Q."/>
            <person name="Fu X."/>
            <person name="Miao Y."/>
            <person name="Liu J."/>
            <person name="Yu Q."/>
            <person name="Li R."/>
            <person name="Liao H."/>
            <person name="Li X."/>
            <person name="Kong Y."/>
            <person name="Jiang Z."/>
            <person name="Chourrout D."/>
            <person name="Li R."/>
            <person name="Bao Z."/>
        </authorList>
    </citation>
    <scope>NUCLEOTIDE SEQUENCE [LARGE SCALE GENOMIC DNA]</scope>
    <source>
        <strain evidence="3 4">PY_sf001</strain>
    </source>
</reference>
<dbReference type="Pfam" id="PF23069">
    <property type="entry name" value="DUF7042"/>
    <property type="match status" value="1"/>
</dbReference>
<proteinExistence type="predicted"/>
<keyword evidence="1" id="KW-0732">Signal</keyword>
<feature type="domain" description="DUF7042" evidence="2">
    <location>
        <begin position="174"/>
        <end position="251"/>
    </location>
</feature>
<keyword evidence="4" id="KW-1185">Reference proteome</keyword>
<evidence type="ECO:0000256" key="1">
    <source>
        <dbReference type="SAM" id="SignalP"/>
    </source>
</evidence>
<dbReference type="OrthoDB" id="6130069at2759"/>
<evidence type="ECO:0000313" key="4">
    <source>
        <dbReference type="Proteomes" id="UP000242188"/>
    </source>
</evidence>
<comment type="caution">
    <text evidence="3">The sequence shown here is derived from an EMBL/GenBank/DDBJ whole genome shotgun (WGS) entry which is preliminary data.</text>
</comment>
<dbReference type="EMBL" id="NEDP02005574">
    <property type="protein sequence ID" value="OWF38061.1"/>
    <property type="molecule type" value="Genomic_DNA"/>
</dbReference>
<dbReference type="Proteomes" id="UP000242188">
    <property type="component" value="Unassembled WGS sequence"/>
</dbReference>
<dbReference type="InterPro" id="IPR055470">
    <property type="entry name" value="DUF7042"/>
</dbReference>
<protein>
    <recommendedName>
        <fullName evidence="2">DUF7042 domain-containing protein</fullName>
    </recommendedName>
</protein>
<gene>
    <name evidence="3" type="ORF">KP79_PYT12816</name>
</gene>
<evidence type="ECO:0000259" key="2">
    <source>
        <dbReference type="Pfam" id="PF23069"/>
    </source>
</evidence>
<dbReference type="AlphaFoldDB" id="A0A210PNJ5"/>
<evidence type="ECO:0000313" key="3">
    <source>
        <dbReference type="EMBL" id="OWF38061.1"/>
    </source>
</evidence>
<name>A0A210PNJ5_MIZYE</name>
<organism evidence="3 4">
    <name type="scientific">Mizuhopecten yessoensis</name>
    <name type="common">Japanese scallop</name>
    <name type="synonym">Patinopecten yessoensis</name>
    <dbReference type="NCBI Taxonomy" id="6573"/>
    <lineage>
        <taxon>Eukaryota</taxon>
        <taxon>Metazoa</taxon>
        <taxon>Spiralia</taxon>
        <taxon>Lophotrochozoa</taxon>
        <taxon>Mollusca</taxon>
        <taxon>Bivalvia</taxon>
        <taxon>Autobranchia</taxon>
        <taxon>Pteriomorphia</taxon>
        <taxon>Pectinida</taxon>
        <taxon>Pectinoidea</taxon>
        <taxon>Pectinidae</taxon>
        <taxon>Mizuhopecten</taxon>
    </lineage>
</organism>
<feature type="signal peptide" evidence="1">
    <location>
        <begin position="1"/>
        <end position="21"/>
    </location>
</feature>
<accession>A0A210PNJ5</accession>